<dbReference type="EMBL" id="LAZR01057562">
    <property type="protein sequence ID" value="KKK71806.1"/>
    <property type="molecule type" value="Genomic_DNA"/>
</dbReference>
<protein>
    <submittedName>
        <fullName evidence="1">Uncharacterized protein</fullName>
    </submittedName>
</protein>
<dbReference type="AlphaFoldDB" id="A0A0F9AHZ0"/>
<comment type="caution">
    <text evidence="1">The sequence shown here is derived from an EMBL/GenBank/DDBJ whole genome shotgun (WGS) entry which is preliminary data.</text>
</comment>
<sequence>IGGVDYLKKELGTRLTGLNFWQQDWLLKTENARMRTYIGTLASDVIQPPVVIPQNVYIHNHLHPWAKTKGYDGPNPDIV</sequence>
<evidence type="ECO:0000313" key="1">
    <source>
        <dbReference type="EMBL" id="KKK71806.1"/>
    </source>
</evidence>
<gene>
    <name evidence="1" type="ORF">LCGC14_2910200</name>
</gene>
<feature type="non-terminal residue" evidence="1">
    <location>
        <position position="1"/>
    </location>
</feature>
<reference evidence="1" key="1">
    <citation type="journal article" date="2015" name="Nature">
        <title>Complex archaea that bridge the gap between prokaryotes and eukaryotes.</title>
        <authorList>
            <person name="Spang A."/>
            <person name="Saw J.H."/>
            <person name="Jorgensen S.L."/>
            <person name="Zaremba-Niedzwiedzka K."/>
            <person name="Martijn J."/>
            <person name="Lind A.E."/>
            <person name="van Eijk R."/>
            <person name="Schleper C."/>
            <person name="Guy L."/>
            <person name="Ettema T.J."/>
        </authorList>
    </citation>
    <scope>NUCLEOTIDE SEQUENCE</scope>
</reference>
<name>A0A0F9AHZ0_9ZZZZ</name>
<organism evidence="1">
    <name type="scientific">marine sediment metagenome</name>
    <dbReference type="NCBI Taxonomy" id="412755"/>
    <lineage>
        <taxon>unclassified sequences</taxon>
        <taxon>metagenomes</taxon>
        <taxon>ecological metagenomes</taxon>
    </lineage>
</organism>
<proteinExistence type="predicted"/>
<accession>A0A0F9AHZ0</accession>